<reference evidence="3 4" key="1">
    <citation type="submission" date="2024-09" db="EMBL/GenBank/DDBJ databases">
        <title>Chromosome-scale assembly of Riccia sorocarpa.</title>
        <authorList>
            <person name="Paukszto L."/>
        </authorList>
    </citation>
    <scope>NUCLEOTIDE SEQUENCE [LARGE SCALE GENOMIC DNA]</scope>
    <source>
        <strain evidence="3">LP-2024</strain>
        <tissue evidence="3">Aerial parts of the thallus</tissue>
    </source>
</reference>
<dbReference type="AlphaFoldDB" id="A0ABD3GTI3"/>
<evidence type="ECO:0000313" key="4">
    <source>
        <dbReference type="Proteomes" id="UP001633002"/>
    </source>
</evidence>
<name>A0ABD3GTI3_9MARC</name>
<sequence>MPPQLLLLSRIAASADHPPSEFSNHQRHYQQQKKHKYSSHMPHRLAAGAGCSSEPGCYLSLEQYHGVLKDGVLIHLVSPTTLVLAAAAAAVNVIMFRCRSVWARYISLTLLLLLNSLFVTTGSSLQLRKAYTERSLGQSLVTGLQLQISDSEALSQELKQDAGSSAREWMQGISVEGKTTYTGNWEFETGMNRHANDHDGSRKNRRLFRGRTDRPRPQRWRFLRGRRMMEASTTTETAANPSQPLYLGPPAPSTIVHNEKQDWNQDYAEPDVHPPSSN</sequence>
<keyword evidence="4" id="KW-1185">Reference proteome</keyword>
<dbReference type="EMBL" id="JBJQOH010000007">
    <property type="protein sequence ID" value="KAL3681116.1"/>
    <property type="molecule type" value="Genomic_DNA"/>
</dbReference>
<evidence type="ECO:0000313" key="3">
    <source>
        <dbReference type="EMBL" id="KAL3681116.1"/>
    </source>
</evidence>
<feature type="region of interest" description="Disordered" evidence="1">
    <location>
        <begin position="192"/>
        <end position="216"/>
    </location>
</feature>
<keyword evidence="2" id="KW-0812">Transmembrane</keyword>
<gene>
    <name evidence="3" type="ORF">R1sor_024072</name>
</gene>
<feature type="transmembrane region" description="Helical" evidence="2">
    <location>
        <begin position="72"/>
        <end position="96"/>
    </location>
</feature>
<evidence type="ECO:0000256" key="1">
    <source>
        <dbReference type="SAM" id="MobiDB-lite"/>
    </source>
</evidence>
<feature type="region of interest" description="Disordered" evidence="1">
    <location>
        <begin position="228"/>
        <end position="278"/>
    </location>
</feature>
<proteinExistence type="predicted"/>
<feature type="compositionally biased region" description="Low complexity" evidence="1">
    <location>
        <begin position="230"/>
        <end position="239"/>
    </location>
</feature>
<protein>
    <submittedName>
        <fullName evidence="3">Uncharacterized protein</fullName>
    </submittedName>
</protein>
<dbReference type="Proteomes" id="UP001633002">
    <property type="component" value="Unassembled WGS sequence"/>
</dbReference>
<keyword evidence="2" id="KW-0472">Membrane</keyword>
<comment type="caution">
    <text evidence="3">The sequence shown here is derived from an EMBL/GenBank/DDBJ whole genome shotgun (WGS) entry which is preliminary data.</text>
</comment>
<feature type="transmembrane region" description="Helical" evidence="2">
    <location>
        <begin position="102"/>
        <end position="125"/>
    </location>
</feature>
<organism evidence="3 4">
    <name type="scientific">Riccia sorocarpa</name>
    <dbReference type="NCBI Taxonomy" id="122646"/>
    <lineage>
        <taxon>Eukaryota</taxon>
        <taxon>Viridiplantae</taxon>
        <taxon>Streptophyta</taxon>
        <taxon>Embryophyta</taxon>
        <taxon>Marchantiophyta</taxon>
        <taxon>Marchantiopsida</taxon>
        <taxon>Marchantiidae</taxon>
        <taxon>Marchantiales</taxon>
        <taxon>Ricciaceae</taxon>
        <taxon>Riccia</taxon>
    </lineage>
</organism>
<keyword evidence="2" id="KW-1133">Transmembrane helix</keyword>
<accession>A0ABD3GTI3</accession>
<evidence type="ECO:0000256" key="2">
    <source>
        <dbReference type="SAM" id="Phobius"/>
    </source>
</evidence>